<accession>A0AA37U0C1</accession>
<gene>
    <name evidence="1" type="ORF">GCM10010873_25560</name>
</gene>
<name>A0AA37U0C1_9RHOB</name>
<organism evidence="1 2">
    <name type="scientific">Cypionkella aquatica</name>
    <dbReference type="NCBI Taxonomy" id="1756042"/>
    <lineage>
        <taxon>Bacteria</taxon>
        <taxon>Pseudomonadati</taxon>
        <taxon>Pseudomonadota</taxon>
        <taxon>Alphaproteobacteria</taxon>
        <taxon>Rhodobacterales</taxon>
        <taxon>Paracoccaceae</taxon>
        <taxon>Cypionkella</taxon>
    </lineage>
</organism>
<proteinExistence type="predicted"/>
<keyword evidence="2" id="KW-1185">Reference proteome</keyword>
<dbReference type="Proteomes" id="UP001157355">
    <property type="component" value="Unassembled WGS sequence"/>
</dbReference>
<dbReference type="AlphaFoldDB" id="A0AA37U0C1"/>
<evidence type="ECO:0000313" key="1">
    <source>
        <dbReference type="EMBL" id="GLS87582.1"/>
    </source>
</evidence>
<comment type="caution">
    <text evidence="1">The sequence shown here is derived from an EMBL/GenBank/DDBJ whole genome shotgun (WGS) entry which is preliminary data.</text>
</comment>
<dbReference type="EMBL" id="BSPP01000008">
    <property type="protein sequence ID" value="GLS87582.1"/>
    <property type="molecule type" value="Genomic_DNA"/>
</dbReference>
<evidence type="ECO:0000313" key="2">
    <source>
        <dbReference type="Proteomes" id="UP001157355"/>
    </source>
</evidence>
<protein>
    <submittedName>
        <fullName evidence="1">Uncharacterized protein</fullName>
    </submittedName>
</protein>
<reference evidence="1 2" key="1">
    <citation type="journal article" date="2014" name="Int. J. Syst. Evol. Microbiol.">
        <title>Complete genome sequence of Corynebacterium casei LMG S-19264T (=DSM 44701T), isolated from a smear-ripened cheese.</title>
        <authorList>
            <consortium name="US DOE Joint Genome Institute (JGI-PGF)"/>
            <person name="Walter F."/>
            <person name="Albersmeier A."/>
            <person name="Kalinowski J."/>
            <person name="Ruckert C."/>
        </authorList>
    </citation>
    <scope>NUCLEOTIDE SEQUENCE [LARGE SCALE GENOMIC DNA]</scope>
    <source>
        <strain evidence="1 2">NBRC 111766</strain>
    </source>
</reference>
<sequence length="81" mass="9731">MWYAKLILRRFEREPQCGFEYIAVDMISRPERVKTATEWLVRCREQKTQPTFGEASKIRIRAEFAVPWWKPAQKACAKLRE</sequence>